<comment type="subcellular location">
    <subcellularLocation>
        <location evidence="1">Membrane</location>
        <topology evidence="1">Lipid-anchor</topology>
    </subcellularLocation>
</comment>
<dbReference type="Pfam" id="PF05504">
    <property type="entry name" value="Spore_GerAC"/>
    <property type="match status" value="1"/>
</dbReference>
<sequence>MKKALPMILTVLILAGCWDQENLGDKRLINGISFDVSEENPELIKGGVRALDIKSQGGGEIKVNDELLIAKGSTTAELGHNIKHKLPGKLDITKAFLIFIGDELVKEGLYPLLEIFYRGNLGYLPAKIVIVKGKALDILRIKDNESPIAFRVLSGIEAAETNTLIPRGNLFTLWNKMEGDRIDPILPLVTKDKGKSNVTGVALFNQDKYTGKYLPDEEATILLYFMDRKGHTGDVHVPYKENPKKKFELKVMKINRNMDVQVSGDNSIICTLDLELVTELNADPLSIGNVKKMEKQTSEYITKRGGEIMEKLQKANSDPLGIGMEVSSKYPELWKQIDWKSEYKNVKIVPKVSVRIEKTGGLF</sequence>
<dbReference type="InterPro" id="IPR008844">
    <property type="entry name" value="Spore_GerAC-like"/>
</dbReference>
<dbReference type="EMBL" id="CP095074">
    <property type="protein sequence ID" value="UOQ93873.1"/>
    <property type="molecule type" value="Genomic_DNA"/>
</dbReference>
<keyword evidence="5" id="KW-0472">Membrane</keyword>
<keyword evidence="6" id="KW-0564">Palmitate</keyword>
<proteinExistence type="inferred from homology"/>
<keyword evidence="3" id="KW-0309">Germination</keyword>
<evidence type="ECO:0000256" key="4">
    <source>
        <dbReference type="ARBA" id="ARBA00022729"/>
    </source>
</evidence>
<feature type="domain" description="Spore germination GerAC-like C-terminal" evidence="8">
    <location>
        <begin position="199"/>
        <end position="360"/>
    </location>
</feature>
<dbReference type="Proteomes" id="UP000831880">
    <property type="component" value="Chromosome"/>
</dbReference>
<evidence type="ECO:0000256" key="2">
    <source>
        <dbReference type="ARBA" id="ARBA00007886"/>
    </source>
</evidence>
<reference evidence="10 11" key="1">
    <citation type="submission" date="2022-04" db="EMBL/GenBank/DDBJ databases">
        <title>Halobacillus sp. isolated from saltern.</title>
        <authorList>
            <person name="Won M."/>
            <person name="Lee C.-M."/>
            <person name="Woen H.-Y."/>
            <person name="Kwon S.-W."/>
        </authorList>
    </citation>
    <scope>NUCLEOTIDE SEQUENCE [LARGE SCALE GENOMIC DNA]</scope>
    <source>
        <strain evidence="10 11">SSTM10-2</strain>
    </source>
</reference>
<dbReference type="PANTHER" id="PTHR35789">
    <property type="entry name" value="SPORE GERMINATION PROTEIN B3"/>
    <property type="match status" value="1"/>
</dbReference>
<protein>
    <submittedName>
        <fullName evidence="10">Ger(X)C family spore germination protein</fullName>
    </submittedName>
</protein>
<accession>A0ABY4H122</accession>
<feature type="domain" description="Spore germination protein N-terminal" evidence="9">
    <location>
        <begin position="19"/>
        <end position="190"/>
    </location>
</feature>
<name>A0ABY4H122_9BACI</name>
<dbReference type="InterPro" id="IPR038501">
    <property type="entry name" value="Spore_GerAC_C_sf"/>
</dbReference>
<dbReference type="PROSITE" id="PS51257">
    <property type="entry name" value="PROKAR_LIPOPROTEIN"/>
    <property type="match status" value="1"/>
</dbReference>
<dbReference type="InterPro" id="IPR057336">
    <property type="entry name" value="GerAC_N"/>
</dbReference>
<gene>
    <name evidence="10" type="ORF">MUO14_02470</name>
</gene>
<evidence type="ECO:0000256" key="3">
    <source>
        <dbReference type="ARBA" id="ARBA00022544"/>
    </source>
</evidence>
<keyword evidence="4" id="KW-0732">Signal</keyword>
<evidence type="ECO:0000313" key="10">
    <source>
        <dbReference type="EMBL" id="UOQ93873.1"/>
    </source>
</evidence>
<evidence type="ECO:0000256" key="5">
    <source>
        <dbReference type="ARBA" id="ARBA00023136"/>
    </source>
</evidence>
<dbReference type="Gene3D" id="3.30.300.210">
    <property type="entry name" value="Nutrient germinant receptor protein C, domain 3"/>
    <property type="match status" value="1"/>
</dbReference>
<evidence type="ECO:0000313" key="11">
    <source>
        <dbReference type="Proteomes" id="UP000831880"/>
    </source>
</evidence>
<dbReference type="PANTHER" id="PTHR35789:SF1">
    <property type="entry name" value="SPORE GERMINATION PROTEIN B3"/>
    <property type="match status" value="1"/>
</dbReference>
<comment type="similarity">
    <text evidence="2">Belongs to the GerABKC lipoprotein family.</text>
</comment>
<evidence type="ECO:0000259" key="9">
    <source>
        <dbReference type="Pfam" id="PF25198"/>
    </source>
</evidence>
<evidence type="ECO:0000259" key="8">
    <source>
        <dbReference type="Pfam" id="PF05504"/>
    </source>
</evidence>
<dbReference type="InterPro" id="IPR046953">
    <property type="entry name" value="Spore_GerAC-like_C"/>
</dbReference>
<keyword evidence="7" id="KW-0449">Lipoprotein</keyword>
<evidence type="ECO:0000256" key="1">
    <source>
        <dbReference type="ARBA" id="ARBA00004635"/>
    </source>
</evidence>
<dbReference type="NCBIfam" id="TIGR02887">
    <property type="entry name" value="spore_ger_x_C"/>
    <property type="match status" value="1"/>
</dbReference>
<organism evidence="10 11">
    <name type="scientific">Halobacillus shinanisalinarum</name>
    <dbReference type="NCBI Taxonomy" id="2932258"/>
    <lineage>
        <taxon>Bacteria</taxon>
        <taxon>Bacillati</taxon>
        <taxon>Bacillota</taxon>
        <taxon>Bacilli</taxon>
        <taxon>Bacillales</taxon>
        <taxon>Bacillaceae</taxon>
        <taxon>Halobacillus</taxon>
    </lineage>
</organism>
<dbReference type="Pfam" id="PF25198">
    <property type="entry name" value="Spore_GerAC_N"/>
    <property type="match status" value="1"/>
</dbReference>
<keyword evidence="11" id="KW-1185">Reference proteome</keyword>
<dbReference type="RefSeq" id="WP_244753484.1">
    <property type="nucleotide sequence ID" value="NZ_CP095074.1"/>
</dbReference>
<evidence type="ECO:0000256" key="7">
    <source>
        <dbReference type="ARBA" id="ARBA00023288"/>
    </source>
</evidence>
<evidence type="ECO:0000256" key="6">
    <source>
        <dbReference type="ARBA" id="ARBA00023139"/>
    </source>
</evidence>